<keyword evidence="2" id="KW-1185">Reference proteome</keyword>
<organism evidence="1 2">
    <name type="scientific">Trifolium pratense</name>
    <name type="common">Red clover</name>
    <dbReference type="NCBI Taxonomy" id="57577"/>
    <lineage>
        <taxon>Eukaryota</taxon>
        <taxon>Viridiplantae</taxon>
        <taxon>Streptophyta</taxon>
        <taxon>Embryophyta</taxon>
        <taxon>Tracheophyta</taxon>
        <taxon>Spermatophyta</taxon>
        <taxon>Magnoliopsida</taxon>
        <taxon>eudicotyledons</taxon>
        <taxon>Gunneridae</taxon>
        <taxon>Pentapetalae</taxon>
        <taxon>rosids</taxon>
        <taxon>fabids</taxon>
        <taxon>Fabales</taxon>
        <taxon>Fabaceae</taxon>
        <taxon>Papilionoideae</taxon>
        <taxon>50 kb inversion clade</taxon>
        <taxon>NPAAA clade</taxon>
        <taxon>Hologalegina</taxon>
        <taxon>IRL clade</taxon>
        <taxon>Trifolieae</taxon>
        <taxon>Trifolium</taxon>
    </lineage>
</organism>
<sequence length="71" mass="8164">MDENLQSRLTPLCKLALEKYNADNQGVQILRFSTLSRQHGVFLVCFTLPLEQKKIFPTALPKLSRLKYGKI</sequence>
<evidence type="ECO:0000313" key="2">
    <source>
        <dbReference type="Proteomes" id="UP001177021"/>
    </source>
</evidence>
<dbReference type="Proteomes" id="UP001177021">
    <property type="component" value="Unassembled WGS sequence"/>
</dbReference>
<dbReference type="EMBL" id="CASHSV030000001">
    <property type="protein sequence ID" value="CAJ2630934.1"/>
    <property type="molecule type" value="Genomic_DNA"/>
</dbReference>
<protein>
    <submittedName>
        <fullName evidence="1">Uncharacterized protein</fullName>
    </submittedName>
</protein>
<reference evidence="1" key="1">
    <citation type="submission" date="2023-10" db="EMBL/GenBank/DDBJ databases">
        <authorList>
            <person name="Rodriguez Cubillos JULIANA M."/>
            <person name="De Vega J."/>
        </authorList>
    </citation>
    <scope>NUCLEOTIDE SEQUENCE</scope>
</reference>
<name>A0ACB0IFG5_TRIPR</name>
<accession>A0ACB0IFG5</accession>
<proteinExistence type="predicted"/>
<comment type="caution">
    <text evidence="1">The sequence shown here is derived from an EMBL/GenBank/DDBJ whole genome shotgun (WGS) entry which is preliminary data.</text>
</comment>
<evidence type="ECO:0000313" key="1">
    <source>
        <dbReference type="EMBL" id="CAJ2630934.1"/>
    </source>
</evidence>
<gene>
    <name evidence="1" type="ORF">MILVUS5_LOCUS2612</name>
</gene>